<dbReference type="Proteomes" id="UP000784294">
    <property type="component" value="Unassembled WGS sequence"/>
</dbReference>
<dbReference type="AlphaFoldDB" id="A0A3S5ADU4"/>
<reference evidence="1" key="1">
    <citation type="submission" date="2018-11" db="EMBL/GenBank/DDBJ databases">
        <authorList>
            <consortium name="Pathogen Informatics"/>
        </authorList>
    </citation>
    <scope>NUCLEOTIDE SEQUENCE</scope>
</reference>
<organism evidence="1 2">
    <name type="scientific">Protopolystoma xenopodis</name>
    <dbReference type="NCBI Taxonomy" id="117903"/>
    <lineage>
        <taxon>Eukaryota</taxon>
        <taxon>Metazoa</taxon>
        <taxon>Spiralia</taxon>
        <taxon>Lophotrochozoa</taxon>
        <taxon>Platyhelminthes</taxon>
        <taxon>Monogenea</taxon>
        <taxon>Polyopisthocotylea</taxon>
        <taxon>Polystomatidea</taxon>
        <taxon>Polystomatidae</taxon>
        <taxon>Protopolystoma</taxon>
    </lineage>
</organism>
<accession>A0A3S5ADU4</accession>
<comment type="caution">
    <text evidence="1">The sequence shown here is derived from an EMBL/GenBank/DDBJ whole genome shotgun (WGS) entry which is preliminary data.</text>
</comment>
<name>A0A3S5ADU4_9PLAT</name>
<protein>
    <submittedName>
        <fullName evidence="1">Uncharacterized protein</fullName>
    </submittedName>
</protein>
<evidence type="ECO:0000313" key="2">
    <source>
        <dbReference type="Proteomes" id="UP000784294"/>
    </source>
</evidence>
<sequence length="153" mass="17437">MLQTSCRQTALPRLITSKREEVIVIKYQQKMSTFADIATCNCIDRYRISCNSVGWRRSCYKRTQGPPALQLLGWQPVWKGQAGLVVAFEGDQATNLREKSGRTEWPRRSSGCYRDSLSPSSFFAFSLSRSFTTSWQPQHLVLPGRRTSIPTNL</sequence>
<keyword evidence="2" id="KW-1185">Reference proteome</keyword>
<gene>
    <name evidence="1" type="ORF">PXEA_LOCUS20161</name>
</gene>
<dbReference type="EMBL" id="CAAALY010082284">
    <property type="protein sequence ID" value="VEL26721.1"/>
    <property type="molecule type" value="Genomic_DNA"/>
</dbReference>
<evidence type="ECO:0000313" key="1">
    <source>
        <dbReference type="EMBL" id="VEL26721.1"/>
    </source>
</evidence>
<proteinExistence type="predicted"/>